<comment type="caution">
    <text evidence="1">The sequence shown here is derived from an EMBL/GenBank/DDBJ whole genome shotgun (WGS) entry which is preliminary data.</text>
</comment>
<proteinExistence type="predicted"/>
<reference evidence="1" key="1">
    <citation type="submission" date="2013-08" db="EMBL/GenBank/DDBJ databases">
        <authorList>
            <person name="Mendez C."/>
            <person name="Richter M."/>
            <person name="Ferrer M."/>
            <person name="Sanchez J."/>
        </authorList>
    </citation>
    <scope>NUCLEOTIDE SEQUENCE</scope>
</reference>
<organism evidence="1">
    <name type="scientific">mine drainage metagenome</name>
    <dbReference type="NCBI Taxonomy" id="410659"/>
    <lineage>
        <taxon>unclassified sequences</taxon>
        <taxon>metagenomes</taxon>
        <taxon>ecological metagenomes</taxon>
    </lineage>
</organism>
<protein>
    <submittedName>
        <fullName evidence="1">Transposase</fullName>
    </submittedName>
</protein>
<evidence type="ECO:0000313" key="1">
    <source>
        <dbReference type="EMBL" id="EQD51123.1"/>
    </source>
</evidence>
<reference evidence="1" key="2">
    <citation type="journal article" date="2014" name="ISME J.">
        <title>Microbial stratification in low pH oxic and suboxic macroscopic growths along an acid mine drainage.</title>
        <authorList>
            <person name="Mendez-Garcia C."/>
            <person name="Mesa V."/>
            <person name="Sprenger R.R."/>
            <person name="Richter M."/>
            <person name="Diez M.S."/>
            <person name="Solano J."/>
            <person name="Bargiela R."/>
            <person name="Golyshina O.V."/>
            <person name="Manteca A."/>
            <person name="Ramos J.L."/>
            <person name="Gallego J.R."/>
            <person name="Llorente I."/>
            <person name="Martins Dos Santos V.A."/>
            <person name="Jensen O.N."/>
            <person name="Pelaez A.I."/>
            <person name="Sanchez J."/>
            <person name="Ferrer M."/>
        </authorList>
    </citation>
    <scope>NUCLEOTIDE SEQUENCE</scope>
</reference>
<dbReference type="AlphaFoldDB" id="T1A2M9"/>
<accession>T1A2M9</accession>
<dbReference type="EMBL" id="AUZZ01005029">
    <property type="protein sequence ID" value="EQD51123.1"/>
    <property type="molecule type" value="Genomic_DNA"/>
</dbReference>
<name>T1A2M9_9ZZZZ</name>
<gene>
    <name evidence="1" type="ORF">B2A_07033</name>
</gene>
<sequence>SLPEIRREVIERGLVASIGQSTLWRWLTEDAIRPWSHRTWIFPRDPAFERKAGRVLDLYHGEWEGALERS</sequence>
<feature type="non-terminal residue" evidence="1">
    <location>
        <position position="1"/>
    </location>
</feature>